<organism evidence="2">
    <name type="scientific">viral metagenome</name>
    <dbReference type="NCBI Taxonomy" id="1070528"/>
    <lineage>
        <taxon>unclassified sequences</taxon>
        <taxon>metagenomes</taxon>
        <taxon>organismal metagenomes</taxon>
    </lineage>
</organism>
<dbReference type="Gene3D" id="3.30.70.3000">
    <property type="match status" value="1"/>
</dbReference>
<reference evidence="2" key="1">
    <citation type="journal article" date="2020" name="Nature">
        <title>Giant virus diversity and host interactions through global metagenomics.</title>
        <authorList>
            <person name="Schulz F."/>
            <person name="Roux S."/>
            <person name="Paez-Espino D."/>
            <person name="Jungbluth S."/>
            <person name="Walsh D.A."/>
            <person name="Denef V.J."/>
            <person name="McMahon K.D."/>
            <person name="Konstantinidis K.T."/>
            <person name="Eloe-Fadrosh E.A."/>
            <person name="Kyrpides N.C."/>
            <person name="Woyke T."/>
        </authorList>
    </citation>
    <scope>NUCLEOTIDE SEQUENCE</scope>
    <source>
        <strain evidence="2">GVMAG-S-1021933-23</strain>
    </source>
</reference>
<dbReference type="GO" id="GO:0006400">
    <property type="term" value="P:tRNA modification"/>
    <property type="evidence" value="ECO:0007669"/>
    <property type="project" value="InterPro"/>
</dbReference>
<dbReference type="GO" id="GO:0008193">
    <property type="term" value="F:tRNA guanylyltransferase activity"/>
    <property type="evidence" value="ECO:0007669"/>
    <property type="project" value="InterPro"/>
</dbReference>
<proteinExistence type="predicted"/>
<dbReference type="InterPro" id="IPR007537">
    <property type="entry name" value="tRNAHis_GuaTrfase_Thg1"/>
</dbReference>
<sequence>MFSSLYIFKDEDLENNNRERNIYDVLETSLTSNIKIGKYINSPIISKQFIWTPLGDYISSCERNCLNDIDPNAYYTIRLDGSRFSKSVIPSLVKNNILNKGYSVHFEEAIKYAQLKIFKYLPQSICSFSQSDEITVLVGPARIGSDGKHANFDNNGRFQKYISILSSLVSSAFSLSLAKMLVKTGKEELIEKLEPMMFDARIAQFDSYEAALQVILWRSYDCNVNGVSSGIHCNQMENKSKINLMNSTGKLNVLEEKGILDKMTDHQLYGTTLWKQDSNVFSESKPFLASIKEKDFYLKNYQSVTNK</sequence>
<dbReference type="Pfam" id="PF04446">
    <property type="entry name" value="Thg1"/>
    <property type="match status" value="1"/>
</dbReference>
<protein>
    <recommendedName>
        <fullName evidence="1">tRNAHis guanylyltransferase catalytic domain-containing protein</fullName>
    </recommendedName>
</protein>
<dbReference type="InterPro" id="IPR024956">
    <property type="entry name" value="tRNAHis_GuaTrfase_cat"/>
</dbReference>
<feature type="domain" description="tRNAHis guanylyltransferase catalytic" evidence="1">
    <location>
        <begin position="57"/>
        <end position="204"/>
    </location>
</feature>
<evidence type="ECO:0000313" key="2">
    <source>
        <dbReference type="EMBL" id="QHS77705.1"/>
    </source>
</evidence>
<dbReference type="InterPro" id="IPR038469">
    <property type="entry name" value="tRNAHis_GuaTrfase_Thg1_sf"/>
</dbReference>
<dbReference type="PANTHER" id="PTHR12729:SF1">
    <property type="entry name" value="TRNAHIS GUANYLYLTRANSFERASE CATALYTIC DOMAIN-CONTAINING PROTEIN"/>
    <property type="match status" value="1"/>
</dbReference>
<dbReference type="PANTHER" id="PTHR12729">
    <property type="entry name" value="TRNA(HIS) GUANYLYLTRANSFERASE-RELATED"/>
    <property type="match status" value="1"/>
</dbReference>
<dbReference type="GO" id="GO:0000287">
    <property type="term" value="F:magnesium ion binding"/>
    <property type="evidence" value="ECO:0007669"/>
    <property type="project" value="InterPro"/>
</dbReference>
<dbReference type="AlphaFoldDB" id="A0A6C0AEA0"/>
<accession>A0A6C0AEA0</accession>
<evidence type="ECO:0000259" key="1">
    <source>
        <dbReference type="Pfam" id="PF04446"/>
    </source>
</evidence>
<dbReference type="EMBL" id="MN740593">
    <property type="protein sequence ID" value="QHS77705.1"/>
    <property type="molecule type" value="Genomic_DNA"/>
</dbReference>
<name>A0A6C0AEA0_9ZZZZ</name>